<keyword evidence="1" id="KW-0343">GTPase activation</keyword>
<gene>
    <name evidence="3" type="ORF">RF11_12848</name>
</gene>
<evidence type="ECO:0000313" key="4">
    <source>
        <dbReference type="Proteomes" id="UP000031668"/>
    </source>
</evidence>
<dbReference type="GO" id="GO:0007165">
    <property type="term" value="P:signal transduction"/>
    <property type="evidence" value="ECO:0007669"/>
    <property type="project" value="InterPro"/>
</dbReference>
<dbReference type="GO" id="GO:0005096">
    <property type="term" value="F:GTPase activator activity"/>
    <property type="evidence" value="ECO:0007669"/>
    <property type="project" value="UniProtKB-KW"/>
</dbReference>
<dbReference type="PANTHER" id="PTHR14130:SF14">
    <property type="entry name" value="RHO GTPASE-ACTIVATING PROTEIN 92B"/>
    <property type="match status" value="1"/>
</dbReference>
<dbReference type="EMBL" id="JWZT01005339">
    <property type="protein sequence ID" value="KII61433.1"/>
    <property type="molecule type" value="Genomic_DNA"/>
</dbReference>
<reference evidence="3 4" key="1">
    <citation type="journal article" date="2014" name="Genome Biol. Evol.">
        <title>The genome of the myxosporean Thelohanellus kitauei shows adaptations to nutrient acquisition within its fish host.</title>
        <authorList>
            <person name="Yang Y."/>
            <person name="Xiong J."/>
            <person name="Zhou Z."/>
            <person name="Huo F."/>
            <person name="Miao W."/>
            <person name="Ran C."/>
            <person name="Liu Y."/>
            <person name="Zhang J."/>
            <person name="Feng J."/>
            <person name="Wang M."/>
            <person name="Wang M."/>
            <person name="Wang L."/>
            <person name="Yao B."/>
        </authorList>
    </citation>
    <scope>NUCLEOTIDE SEQUENCE [LARGE SCALE GENOMIC DNA]</scope>
    <source>
        <strain evidence="3">Wuqing</strain>
    </source>
</reference>
<proteinExistence type="predicted"/>
<dbReference type="PANTHER" id="PTHR14130">
    <property type="entry name" value="3BP-1 RELATED RHOGAP"/>
    <property type="match status" value="1"/>
</dbReference>
<dbReference type="Pfam" id="PF00620">
    <property type="entry name" value="RhoGAP"/>
    <property type="match status" value="1"/>
</dbReference>
<dbReference type="InterPro" id="IPR008936">
    <property type="entry name" value="Rho_GTPase_activation_prot"/>
</dbReference>
<dbReference type="Gene3D" id="1.10.555.10">
    <property type="entry name" value="Rho GTPase activation protein"/>
    <property type="match status" value="1"/>
</dbReference>
<dbReference type="SUPFAM" id="SSF103657">
    <property type="entry name" value="BAR/IMD domain-like"/>
    <property type="match status" value="1"/>
</dbReference>
<dbReference type="Gene3D" id="1.20.1270.60">
    <property type="entry name" value="Arfaptin homology (AH) domain/BAR domain"/>
    <property type="match status" value="1"/>
</dbReference>
<protein>
    <submittedName>
        <fullName evidence="3">Rho GTPase-activating protein 17</fullName>
    </submittedName>
</protein>
<accession>A0A0C2I868</accession>
<feature type="domain" description="Rho-GAP" evidence="2">
    <location>
        <begin position="96"/>
        <end position="148"/>
    </location>
</feature>
<dbReference type="Proteomes" id="UP000031668">
    <property type="component" value="Unassembled WGS sequence"/>
</dbReference>
<organism evidence="3 4">
    <name type="scientific">Thelohanellus kitauei</name>
    <name type="common">Myxosporean</name>
    <dbReference type="NCBI Taxonomy" id="669202"/>
    <lineage>
        <taxon>Eukaryota</taxon>
        <taxon>Metazoa</taxon>
        <taxon>Cnidaria</taxon>
        <taxon>Myxozoa</taxon>
        <taxon>Myxosporea</taxon>
        <taxon>Bivalvulida</taxon>
        <taxon>Platysporina</taxon>
        <taxon>Myxobolidae</taxon>
        <taxon>Thelohanellus</taxon>
    </lineage>
</organism>
<dbReference type="PROSITE" id="PS50238">
    <property type="entry name" value="RHOGAP"/>
    <property type="match status" value="1"/>
</dbReference>
<dbReference type="SUPFAM" id="SSF48350">
    <property type="entry name" value="GTPase activation domain, GAP"/>
    <property type="match status" value="1"/>
</dbReference>
<dbReference type="InterPro" id="IPR027267">
    <property type="entry name" value="AH/BAR_dom_sf"/>
</dbReference>
<dbReference type="InterPro" id="IPR000198">
    <property type="entry name" value="RhoGAP_dom"/>
</dbReference>
<comment type="caution">
    <text evidence="3">The sequence shown here is derived from an EMBL/GenBank/DDBJ whole genome shotgun (WGS) entry which is preliminary data.</text>
</comment>
<dbReference type="GO" id="GO:0035020">
    <property type="term" value="P:regulation of Rac protein signal transduction"/>
    <property type="evidence" value="ECO:0007669"/>
    <property type="project" value="TreeGrafter"/>
</dbReference>
<keyword evidence="4" id="KW-1185">Reference proteome</keyword>
<evidence type="ECO:0000256" key="1">
    <source>
        <dbReference type="ARBA" id="ARBA00022468"/>
    </source>
</evidence>
<dbReference type="OrthoDB" id="3196451at2759"/>
<evidence type="ECO:0000259" key="2">
    <source>
        <dbReference type="PROSITE" id="PS50238"/>
    </source>
</evidence>
<dbReference type="AlphaFoldDB" id="A0A0C2I868"/>
<dbReference type="InterPro" id="IPR047165">
    <property type="entry name" value="RHG17/44/SH3BP1-like"/>
</dbReference>
<sequence>MNDSQKKNKDQGAQDKLDSIEKEVENALTAFDCQQDIFATEVLNFISHEKTYADIYISILEASRDYHKNCFDILDQSLAEIRLKSESTTRQPVFGLSLIKYKEIFGNELSYVIEECCEYLNANGLESEGLFRISGSQYKVKKLIVRDD</sequence>
<name>A0A0C2I868_THEKT</name>
<evidence type="ECO:0000313" key="3">
    <source>
        <dbReference type="EMBL" id="KII61433.1"/>
    </source>
</evidence>
<dbReference type="GO" id="GO:0032956">
    <property type="term" value="P:regulation of actin cytoskeleton organization"/>
    <property type="evidence" value="ECO:0007669"/>
    <property type="project" value="TreeGrafter"/>
</dbReference>